<dbReference type="AlphaFoldDB" id="A0A834Q944"/>
<organism evidence="2 3">
    <name type="scientific">Marmota monax</name>
    <name type="common">Woodchuck</name>
    <dbReference type="NCBI Taxonomy" id="9995"/>
    <lineage>
        <taxon>Eukaryota</taxon>
        <taxon>Metazoa</taxon>
        <taxon>Chordata</taxon>
        <taxon>Craniata</taxon>
        <taxon>Vertebrata</taxon>
        <taxon>Euteleostomi</taxon>
        <taxon>Mammalia</taxon>
        <taxon>Eutheria</taxon>
        <taxon>Euarchontoglires</taxon>
        <taxon>Glires</taxon>
        <taxon>Rodentia</taxon>
        <taxon>Sciuromorpha</taxon>
        <taxon>Sciuridae</taxon>
        <taxon>Xerinae</taxon>
        <taxon>Marmotini</taxon>
        <taxon>Marmota</taxon>
    </lineage>
</organism>
<feature type="compositionally biased region" description="Polar residues" evidence="1">
    <location>
        <begin position="201"/>
        <end position="214"/>
    </location>
</feature>
<name>A0A834Q944_MARMO</name>
<dbReference type="Proteomes" id="UP000662637">
    <property type="component" value="Unassembled WGS sequence"/>
</dbReference>
<feature type="region of interest" description="Disordered" evidence="1">
    <location>
        <begin position="63"/>
        <end position="270"/>
    </location>
</feature>
<gene>
    <name evidence="2" type="ORF">GHT09_014499</name>
</gene>
<feature type="region of interest" description="Disordered" evidence="1">
    <location>
        <begin position="286"/>
        <end position="317"/>
    </location>
</feature>
<evidence type="ECO:0000313" key="3">
    <source>
        <dbReference type="Proteomes" id="UP000662637"/>
    </source>
</evidence>
<feature type="compositionally biased region" description="Pro residues" evidence="1">
    <location>
        <begin position="299"/>
        <end position="310"/>
    </location>
</feature>
<feature type="compositionally biased region" description="Low complexity" evidence="1">
    <location>
        <begin position="349"/>
        <end position="359"/>
    </location>
</feature>
<reference evidence="2" key="1">
    <citation type="submission" date="2020-08" db="EMBL/GenBank/DDBJ databases">
        <authorList>
            <person name="Shumante A."/>
            <person name="Zimin A.V."/>
            <person name="Puiu D."/>
            <person name="Salzberg S.L."/>
        </authorList>
    </citation>
    <scope>NUCLEOTIDE SEQUENCE</scope>
    <source>
        <strain evidence="2">WC2-LM</strain>
        <tissue evidence="2">Liver</tissue>
    </source>
</reference>
<evidence type="ECO:0000313" key="2">
    <source>
        <dbReference type="EMBL" id="KAF7474746.1"/>
    </source>
</evidence>
<sequence length="396" mass="43150">MGGYLARYLQRCLRSPWAAKQSCCAQEPKCPSPRPRRCPRDPGLFHPALVFPGFFVLSRALPRTGPRTEHTGGPRPADPAAAQPGAPKPPLWPLLKAGLSAPRPGHTKRRPPGAQRRPGTRSPVTVVIKAPQRPGTRYKGPPVAPMPDPCAQTTVLQALSKGPKGRKKVDRPLWFEKPEPEVPKPQVDKPQVAKPRDTKPQVAQPQDTKPQVSKLQFERPQVDEPQVAKPQVTKLPIDKLQVNKPEVAKPESPELEVPDPPKTREPRPSALVPVISKGVVWPFAPQLGPATGINRPVPRRPPQSLPPRRPSPVGAGCVPWCRHCTGQGHRLVAADPGAGAPQSRGLGPGRPAQQPQQRTPPEPRRPLSPMVPLTAPRGPNGPIFFRYRPTVIIVSY</sequence>
<protein>
    <submittedName>
        <fullName evidence="2">Uncharacterized protein</fullName>
    </submittedName>
</protein>
<comment type="caution">
    <text evidence="2">The sequence shown here is derived from an EMBL/GenBank/DDBJ whole genome shotgun (WGS) entry which is preliminary data.</text>
</comment>
<proteinExistence type="predicted"/>
<dbReference type="EMBL" id="WJEC01003702">
    <property type="protein sequence ID" value="KAF7474746.1"/>
    <property type="molecule type" value="Genomic_DNA"/>
</dbReference>
<accession>A0A834Q944</accession>
<feature type="compositionally biased region" description="Basic and acidic residues" evidence="1">
    <location>
        <begin position="170"/>
        <end position="182"/>
    </location>
</feature>
<feature type="compositionally biased region" description="Low complexity" evidence="1">
    <location>
        <begin position="73"/>
        <end position="85"/>
    </location>
</feature>
<feature type="region of interest" description="Disordered" evidence="1">
    <location>
        <begin position="331"/>
        <end position="380"/>
    </location>
</feature>
<feature type="compositionally biased region" description="Low complexity" evidence="1">
    <location>
        <begin position="184"/>
        <end position="193"/>
    </location>
</feature>
<evidence type="ECO:0000256" key="1">
    <source>
        <dbReference type="SAM" id="MobiDB-lite"/>
    </source>
</evidence>